<name>A0ACB8YLA6_ARCLA</name>
<comment type="caution">
    <text evidence="1">The sequence shown here is derived from an EMBL/GenBank/DDBJ whole genome shotgun (WGS) entry which is preliminary data.</text>
</comment>
<proteinExistence type="predicted"/>
<evidence type="ECO:0000313" key="2">
    <source>
        <dbReference type="Proteomes" id="UP001055879"/>
    </source>
</evidence>
<sequence>MRVYEERTIEICGSSEERTIEICGSSEERTIEICGSSEECTLRYAGAEKYALRVLWDAHSRTLRAVLPLIAIFSLDDLESNETVS</sequence>
<gene>
    <name evidence="1" type="ORF">L6452_35007</name>
</gene>
<evidence type="ECO:0000313" key="1">
    <source>
        <dbReference type="EMBL" id="KAI3685749.1"/>
    </source>
</evidence>
<reference evidence="1 2" key="2">
    <citation type="journal article" date="2022" name="Mol. Ecol. Resour.">
        <title>The genomes of chicory, endive, great burdock and yacon provide insights into Asteraceae paleo-polyploidization history and plant inulin production.</title>
        <authorList>
            <person name="Fan W."/>
            <person name="Wang S."/>
            <person name="Wang H."/>
            <person name="Wang A."/>
            <person name="Jiang F."/>
            <person name="Liu H."/>
            <person name="Zhao H."/>
            <person name="Xu D."/>
            <person name="Zhang Y."/>
        </authorList>
    </citation>
    <scope>NUCLEOTIDE SEQUENCE [LARGE SCALE GENOMIC DNA]</scope>
    <source>
        <strain evidence="2">cv. Niubang</strain>
    </source>
</reference>
<accession>A0ACB8YLA6</accession>
<dbReference type="Proteomes" id="UP001055879">
    <property type="component" value="Linkage Group LG12"/>
</dbReference>
<organism evidence="1 2">
    <name type="scientific">Arctium lappa</name>
    <name type="common">Greater burdock</name>
    <name type="synonym">Lappa major</name>
    <dbReference type="NCBI Taxonomy" id="4217"/>
    <lineage>
        <taxon>Eukaryota</taxon>
        <taxon>Viridiplantae</taxon>
        <taxon>Streptophyta</taxon>
        <taxon>Embryophyta</taxon>
        <taxon>Tracheophyta</taxon>
        <taxon>Spermatophyta</taxon>
        <taxon>Magnoliopsida</taxon>
        <taxon>eudicotyledons</taxon>
        <taxon>Gunneridae</taxon>
        <taxon>Pentapetalae</taxon>
        <taxon>asterids</taxon>
        <taxon>campanulids</taxon>
        <taxon>Asterales</taxon>
        <taxon>Asteraceae</taxon>
        <taxon>Carduoideae</taxon>
        <taxon>Cardueae</taxon>
        <taxon>Arctiinae</taxon>
        <taxon>Arctium</taxon>
    </lineage>
</organism>
<keyword evidence="2" id="KW-1185">Reference proteome</keyword>
<reference evidence="2" key="1">
    <citation type="journal article" date="2022" name="Mol. Ecol. Resour.">
        <title>The genomes of chicory, endive, great burdock and yacon provide insights into Asteraceae palaeo-polyploidization history and plant inulin production.</title>
        <authorList>
            <person name="Fan W."/>
            <person name="Wang S."/>
            <person name="Wang H."/>
            <person name="Wang A."/>
            <person name="Jiang F."/>
            <person name="Liu H."/>
            <person name="Zhao H."/>
            <person name="Xu D."/>
            <person name="Zhang Y."/>
        </authorList>
    </citation>
    <scope>NUCLEOTIDE SEQUENCE [LARGE SCALE GENOMIC DNA]</scope>
    <source>
        <strain evidence="2">cv. Niubang</strain>
    </source>
</reference>
<dbReference type="EMBL" id="CM042058">
    <property type="protein sequence ID" value="KAI3685749.1"/>
    <property type="molecule type" value="Genomic_DNA"/>
</dbReference>
<protein>
    <submittedName>
        <fullName evidence="1">Uncharacterized protein</fullName>
    </submittedName>
</protein>